<comment type="caution">
    <text evidence="11">The sequence shown here is derived from an EMBL/GenBank/DDBJ whole genome shotgun (WGS) entry which is preliminary data.</text>
</comment>
<dbReference type="CDD" id="cd01286">
    <property type="entry name" value="deoxycytidylate_deaminase"/>
    <property type="match status" value="1"/>
</dbReference>
<evidence type="ECO:0000313" key="12">
    <source>
        <dbReference type="Proteomes" id="UP001145021"/>
    </source>
</evidence>
<protein>
    <recommendedName>
        <fullName evidence="9">Deoxycytidylate deaminase</fullName>
        <ecNumber evidence="7">3.5.4.12</ecNumber>
    </recommendedName>
    <alternativeName>
        <fullName evidence="8">dCMP deaminase</fullName>
    </alternativeName>
</protein>
<dbReference type="InterPro" id="IPR002125">
    <property type="entry name" value="CMP_dCMP_dom"/>
</dbReference>
<evidence type="ECO:0000256" key="5">
    <source>
        <dbReference type="ARBA" id="ARBA00022801"/>
    </source>
</evidence>
<dbReference type="EC" id="3.5.4.12" evidence="7"/>
<dbReference type="FunFam" id="3.40.140.10:FF:000035">
    <property type="entry name" value="dCMP deaminase"/>
    <property type="match status" value="1"/>
</dbReference>
<dbReference type="EMBL" id="JANBOH010000145">
    <property type="protein sequence ID" value="KAJ1644746.1"/>
    <property type="molecule type" value="Genomic_DNA"/>
</dbReference>
<dbReference type="PANTHER" id="PTHR11086:SF18">
    <property type="entry name" value="DEOXYCYTIDYLATE DEAMINASE"/>
    <property type="match status" value="1"/>
</dbReference>
<gene>
    <name evidence="11" type="primary">DCD1</name>
    <name evidence="11" type="ORF">LPJ64_003598</name>
</gene>
<dbReference type="Pfam" id="PF00383">
    <property type="entry name" value="dCMP_cyt_deam_1"/>
    <property type="match status" value="1"/>
</dbReference>
<dbReference type="PROSITE" id="PS00903">
    <property type="entry name" value="CYT_DCMP_DEAMINASES_1"/>
    <property type="match status" value="1"/>
</dbReference>
<reference evidence="11" key="1">
    <citation type="submission" date="2022-07" db="EMBL/GenBank/DDBJ databases">
        <title>Phylogenomic reconstructions and comparative analyses of Kickxellomycotina fungi.</title>
        <authorList>
            <person name="Reynolds N.K."/>
            <person name="Stajich J.E."/>
            <person name="Barry K."/>
            <person name="Grigoriev I.V."/>
            <person name="Crous P."/>
            <person name="Smith M.E."/>
        </authorList>
    </citation>
    <scope>NUCLEOTIDE SEQUENCE</scope>
    <source>
        <strain evidence="11">NBRC 105413</strain>
    </source>
</reference>
<dbReference type="GO" id="GO:0004132">
    <property type="term" value="F:dCMP deaminase activity"/>
    <property type="evidence" value="ECO:0007669"/>
    <property type="project" value="UniProtKB-EC"/>
</dbReference>
<dbReference type="InterPro" id="IPR016193">
    <property type="entry name" value="Cytidine_deaminase-like"/>
</dbReference>
<proteinExistence type="inferred from homology"/>
<feature type="domain" description="CMP/dCMP-type deaminase" evidence="10">
    <location>
        <begin position="232"/>
        <end position="368"/>
    </location>
</feature>
<evidence type="ECO:0000256" key="3">
    <source>
        <dbReference type="ARBA" id="ARBA00022723"/>
    </source>
</evidence>
<evidence type="ECO:0000256" key="7">
    <source>
        <dbReference type="ARBA" id="ARBA00038938"/>
    </source>
</evidence>
<dbReference type="Proteomes" id="UP001145021">
    <property type="component" value="Unassembled WGS sequence"/>
</dbReference>
<dbReference type="GO" id="GO:0008270">
    <property type="term" value="F:zinc ion binding"/>
    <property type="evidence" value="ECO:0007669"/>
    <property type="project" value="InterPro"/>
</dbReference>
<comment type="cofactor">
    <cofactor evidence="1">
        <name>Zn(2+)</name>
        <dbReference type="ChEBI" id="CHEBI:29105"/>
    </cofactor>
</comment>
<evidence type="ECO:0000259" key="10">
    <source>
        <dbReference type="PROSITE" id="PS51747"/>
    </source>
</evidence>
<dbReference type="PANTHER" id="PTHR11086">
    <property type="entry name" value="DEOXYCYTIDYLATE DEAMINASE-RELATED"/>
    <property type="match status" value="1"/>
</dbReference>
<evidence type="ECO:0000256" key="1">
    <source>
        <dbReference type="ARBA" id="ARBA00001947"/>
    </source>
</evidence>
<keyword evidence="5 11" id="KW-0378">Hydrolase</keyword>
<organism evidence="11 12">
    <name type="scientific">Coemansia asiatica</name>
    <dbReference type="NCBI Taxonomy" id="1052880"/>
    <lineage>
        <taxon>Eukaryota</taxon>
        <taxon>Fungi</taxon>
        <taxon>Fungi incertae sedis</taxon>
        <taxon>Zoopagomycota</taxon>
        <taxon>Kickxellomycotina</taxon>
        <taxon>Kickxellomycetes</taxon>
        <taxon>Kickxellales</taxon>
        <taxon>Kickxellaceae</taxon>
        <taxon>Coemansia</taxon>
    </lineage>
</organism>
<dbReference type="SUPFAM" id="SSF53927">
    <property type="entry name" value="Cytidine deaminase-like"/>
    <property type="match status" value="1"/>
</dbReference>
<evidence type="ECO:0000313" key="11">
    <source>
        <dbReference type="EMBL" id="KAJ1644746.1"/>
    </source>
</evidence>
<dbReference type="Gene3D" id="3.40.50.300">
    <property type="entry name" value="P-loop containing nucleotide triphosphate hydrolases"/>
    <property type="match status" value="1"/>
</dbReference>
<dbReference type="InterPro" id="IPR027417">
    <property type="entry name" value="P-loop_NTPase"/>
</dbReference>
<dbReference type="InterPro" id="IPR035105">
    <property type="entry name" value="Deoxycytidylate_deaminase_dom"/>
</dbReference>
<accession>A0A9W8CJV3</accession>
<evidence type="ECO:0000256" key="8">
    <source>
        <dbReference type="ARBA" id="ARBA00041763"/>
    </source>
</evidence>
<dbReference type="InterPro" id="IPR015517">
    <property type="entry name" value="dCMP_deaminase-rel"/>
</dbReference>
<comment type="similarity">
    <text evidence="2">Belongs to the cytidine and deoxycytidylate deaminase family.</text>
</comment>
<keyword evidence="4" id="KW-0545">Nucleotide biosynthesis</keyword>
<dbReference type="InterPro" id="IPR016192">
    <property type="entry name" value="APOBEC/CMP_deaminase_Zn-bd"/>
</dbReference>
<evidence type="ECO:0000256" key="2">
    <source>
        <dbReference type="ARBA" id="ARBA00006576"/>
    </source>
</evidence>
<evidence type="ECO:0000256" key="6">
    <source>
        <dbReference type="ARBA" id="ARBA00022833"/>
    </source>
</evidence>
<evidence type="ECO:0000256" key="4">
    <source>
        <dbReference type="ARBA" id="ARBA00022727"/>
    </source>
</evidence>
<evidence type="ECO:0000256" key="9">
    <source>
        <dbReference type="ARBA" id="ARBA00071582"/>
    </source>
</evidence>
<dbReference type="GO" id="GO:0005737">
    <property type="term" value="C:cytoplasm"/>
    <property type="evidence" value="ECO:0007669"/>
    <property type="project" value="TreeGrafter"/>
</dbReference>
<sequence length="387" mass="42614">MFISLIGSKASGKEEVARYLVRYKGFTRVGLITESQITSASPDTNQTPALTFSSAKKILEHITPRWRTNFVTTDITNPVDLYLLWKRPFTLVVGIDAPMGVRYRRYCLKHSSDAGKKLSLEQFVDLDDSILYTCQQPPSEAKNIDNLSLGISAATLASNKEAAMVVALNAEAEPQPLMSPIIRNASESHELNLKRILASANVSIANTFQTVDDLYMHLDHIDLTNKERIRPSWDTYFMLLSELASHRANCMKRKVGCILVKDNQIIATGYNGTPKGITNCNEGGCPRCNDGTPCGVSLDHCLCIHAEENALLEAGRGRVRNAEGVALYCNTCPCLGCAKKIVQVGVKTVVYSKGYGMDELTLKLFKEANIIVRQHTPPTLSMEIGSP</sequence>
<name>A0A9W8CJV3_9FUNG</name>
<dbReference type="AlphaFoldDB" id="A0A9W8CJV3"/>
<dbReference type="GO" id="GO:0009165">
    <property type="term" value="P:nucleotide biosynthetic process"/>
    <property type="evidence" value="ECO:0007669"/>
    <property type="project" value="UniProtKB-KW"/>
</dbReference>
<keyword evidence="6" id="KW-0862">Zinc</keyword>
<keyword evidence="3" id="KW-0479">Metal-binding</keyword>
<dbReference type="PROSITE" id="PS51747">
    <property type="entry name" value="CYT_DCMP_DEAMINASES_2"/>
    <property type="match status" value="1"/>
</dbReference>
<dbReference type="Gene3D" id="3.40.140.10">
    <property type="entry name" value="Cytidine Deaminase, domain 2"/>
    <property type="match status" value="1"/>
</dbReference>
<keyword evidence="12" id="KW-1185">Reference proteome</keyword>